<name>A0ABU3A6V8_9FLAO</name>
<evidence type="ECO:0000313" key="2">
    <source>
        <dbReference type="Proteomes" id="UP001255246"/>
    </source>
</evidence>
<evidence type="ECO:0000313" key="1">
    <source>
        <dbReference type="EMBL" id="MDT0605918.1"/>
    </source>
</evidence>
<dbReference type="Proteomes" id="UP001255246">
    <property type="component" value="Unassembled WGS sequence"/>
</dbReference>
<organism evidence="1 2">
    <name type="scientific">Croceitalea rosinachiae</name>
    <dbReference type="NCBI Taxonomy" id="3075596"/>
    <lineage>
        <taxon>Bacteria</taxon>
        <taxon>Pseudomonadati</taxon>
        <taxon>Bacteroidota</taxon>
        <taxon>Flavobacteriia</taxon>
        <taxon>Flavobacteriales</taxon>
        <taxon>Flavobacteriaceae</taxon>
        <taxon>Croceitalea</taxon>
    </lineage>
</organism>
<protein>
    <submittedName>
        <fullName evidence="1">Uncharacterized protein</fullName>
    </submittedName>
</protein>
<keyword evidence="2" id="KW-1185">Reference proteome</keyword>
<gene>
    <name evidence="1" type="ORF">RM706_02700</name>
</gene>
<comment type="caution">
    <text evidence="1">The sequence shown here is derived from an EMBL/GenBank/DDBJ whole genome shotgun (WGS) entry which is preliminary data.</text>
</comment>
<proteinExistence type="predicted"/>
<dbReference type="EMBL" id="JAVRHR010000001">
    <property type="protein sequence ID" value="MDT0605918.1"/>
    <property type="molecule type" value="Genomic_DNA"/>
</dbReference>
<accession>A0ABU3A6V8</accession>
<dbReference type="RefSeq" id="WP_311349482.1">
    <property type="nucleotide sequence ID" value="NZ_JAVRHR010000001.1"/>
</dbReference>
<reference evidence="1 2" key="1">
    <citation type="submission" date="2023-09" db="EMBL/GenBank/DDBJ databases">
        <authorList>
            <person name="Rey-Velasco X."/>
        </authorList>
    </citation>
    <scope>NUCLEOTIDE SEQUENCE [LARGE SCALE GENOMIC DNA]</scope>
    <source>
        <strain evidence="1 2">F388</strain>
    </source>
</reference>
<sequence>MENSRLKGRILMEIEKIIARSSAKGKMTKKVQDFHEAIIKKYYNASDAKIDYHRHRVKMNIIVDDTAYDPKTANINLKTLHTNLFFKNLHMFLRSCIEKDTKSLAFYAKLIRDFSSRGNYQLASY</sequence>